<dbReference type="SUPFAM" id="SSF81995">
    <property type="entry name" value="beta-sandwich domain of Sec23/24"/>
    <property type="match status" value="1"/>
</dbReference>
<accession>A0AAD9ZGN3</accession>
<reference evidence="3" key="1">
    <citation type="submission" date="2022-11" db="EMBL/GenBank/DDBJ databases">
        <title>Chromosomal genome sequence assembly and mating type (MAT) locus characterization of the leprose asexual lichenized fungus Lepraria neglecta (Nyl.) Erichsen.</title>
        <authorList>
            <person name="Allen J.L."/>
            <person name="Pfeffer B."/>
        </authorList>
    </citation>
    <scope>NUCLEOTIDE SEQUENCE</scope>
    <source>
        <strain evidence="3">Allen 5258</strain>
    </source>
</reference>
<feature type="region of interest" description="Disordered" evidence="1">
    <location>
        <begin position="48"/>
        <end position="120"/>
    </location>
</feature>
<keyword evidence="4" id="KW-1185">Reference proteome</keyword>
<dbReference type="AlphaFoldDB" id="A0AAD9ZGN3"/>
<gene>
    <name evidence="3" type="ORF">OEA41_000488</name>
</gene>
<dbReference type="EMBL" id="JASNWA010000003">
    <property type="protein sequence ID" value="KAK3178353.1"/>
    <property type="molecule type" value="Genomic_DNA"/>
</dbReference>
<evidence type="ECO:0000313" key="4">
    <source>
        <dbReference type="Proteomes" id="UP001276659"/>
    </source>
</evidence>
<evidence type="ECO:0000313" key="3">
    <source>
        <dbReference type="EMBL" id="KAK3178353.1"/>
    </source>
</evidence>
<dbReference type="Proteomes" id="UP001276659">
    <property type="component" value="Unassembled WGS sequence"/>
</dbReference>
<keyword evidence="2" id="KW-1133">Transmembrane helix</keyword>
<keyword evidence="2" id="KW-0812">Transmembrane</keyword>
<organism evidence="3 4">
    <name type="scientific">Lepraria neglecta</name>
    <dbReference type="NCBI Taxonomy" id="209136"/>
    <lineage>
        <taxon>Eukaryota</taxon>
        <taxon>Fungi</taxon>
        <taxon>Dikarya</taxon>
        <taxon>Ascomycota</taxon>
        <taxon>Pezizomycotina</taxon>
        <taxon>Lecanoromycetes</taxon>
        <taxon>OSLEUM clade</taxon>
        <taxon>Lecanoromycetidae</taxon>
        <taxon>Lecanorales</taxon>
        <taxon>Lecanorineae</taxon>
        <taxon>Stereocaulaceae</taxon>
        <taxon>Lepraria</taxon>
    </lineage>
</organism>
<sequence length="448" mass="48120">MSYSYERQRRQTYGASTRRTAWGYWIPLAVTVTVATAGLVAWVWSERKDNEEDDLPPGPPPPGYGNAPPPATGYGPPPQGYGAPPPGSQGPPGFDGPPGQQPYAPGQPPYVPGPDGRGAEDESIVARMSGVLRRTPSPQQILDGAGRRVVAGVTAAGAAVGGALSSIREEDKTGYEDHSRWSEEADSHTGATTGRVGPEMRDLEGSSSATVRQAAYSGAKTGGKRKTVAIVVSAETDYEHNEDADYHQEHASILSHLPEHIDTESRIFVLIYAPDLKQHPLAGSPSGQTPLSIASSYSNIGHEDAQSQGGKSPEPEFPPTRSKMFDTLYTQAQALVQKDTMIMPFTTPTGYVHLLRHLGPETVYLQQTISGEHGGGIDQIKGWVGQIVLVVGDESGHGGLVDSEDEHGEEAKDKWWQDDPRIGLGKGIEVVESLRVGEDWKRRISLHD</sequence>
<protein>
    <submittedName>
        <fullName evidence="3">Uncharacterized protein</fullName>
    </submittedName>
</protein>
<comment type="caution">
    <text evidence="3">The sequence shown here is derived from an EMBL/GenBank/DDBJ whole genome shotgun (WGS) entry which is preliminary data.</text>
</comment>
<name>A0AAD9ZGN3_9LECA</name>
<keyword evidence="2" id="KW-0472">Membrane</keyword>
<feature type="transmembrane region" description="Helical" evidence="2">
    <location>
        <begin position="21"/>
        <end position="44"/>
    </location>
</feature>
<feature type="compositionally biased region" description="Pro residues" evidence="1">
    <location>
        <begin position="56"/>
        <end position="89"/>
    </location>
</feature>
<feature type="compositionally biased region" description="Basic and acidic residues" evidence="1">
    <location>
        <begin position="167"/>
        <end position="187"/>
    </location>
</feature>
<evidence type="ECO:0000256" key="2">
    <source>
        <dbReference type="SAM" id="Phobius"/>
    </source>
</evidence>
<evidence type="ECO:0000256" key="1">
    <source>
        <dbReference type="SAM" id="MobiDB-lite"/>
    </source>
</evidence>
<proteinExistence type="predicted"/>
<feature type="region of interest" description="Disordered" evidence="1">
    <location>
        <begin position="167"/>
        <end position="209"/>
    </location>
</feature>
<feature type="region of interest" description="Disordered" evidence="1">
    <location>
        <begin position="301"/>
        <end position="322"/>
    </location>
</feature>